<organism evidence="2 3">
    <name type="scientific">Talaromyces rugulosus</name>
    <name type="common">Penicillium rugulosum</name>
    <dbReference type="NCBI Taxonomy" id="121627"/>
    <lineage>
        <taxon>Eukaryota</taxon>
        <taxon>Fungi</taxon>
        <taxon>Dikarya</taxon>
        <taxon>Ascomycota</taxon>
        <taxon>Pezizomycotina</taxon>
        <taxon>Eurotiomycetes</taxon>
        <taxon>Eurotiomycetidae</taxon>
        <taxon>Eurotiales</taxon>
        <taxon>Trichocomaceae</taxon>
        <taxon>Talaromyces</taxon>
        <taxon>Talaromyces sect. Islandici</taxon>
    </lineage>
</organism>
<accession>A0A7H8QT97</accession>
<dbReference type="Pfam" id="PF13181">
    <property type="entry name" value="TPR_8"/>
    <property type="match status" value="2"/>
</dbReference>
<gene>
    <name evidence="2" type="ORF">TRUGW13939_04136</name>
</gene>
<dbReference type="SUPFAM" id="SSF52540">
    <property type="entry name" value="P-loop containing nucleoside triphosphate hydrolases"/>
    <property type="match status" value="1"/>
</dbReference>
<sequence>MAYELRTRDQYTVWIVCALPVEQIALEAVLDERHAKLGIDAADDNDYVLGRIGIHNVVIACLPAGLMGIGRAASVIKDMARSFENLKFGLMVGVGGGVWSPENDLRLGDVVAGVPEGDNPGVVQWDFGKTEKGGKFRRTQSLNKPPMILLHAVQTLRAREWTKAGNGIRTRLEEVYTKDSTGLSDAFQFQGEEHDRLFEATYDHGDGDLPCSHCDSKSIVQRLPAREDPLNPRVYYGTVASGNQVIKHGITRDRIAKEHNAICFEMEAAGLDGFPFLAIRGICDYADSHKNKRWQPYASLTAAAYMKELLSVVKEQTPVKNSLKHFMAPRKNPNFVARQGVEREIERVIKRQSVGSQVRIALCGLGGIGKSQIALNFAHKSKTNYNVFWVQAATSEQFHSDYSMIGSMAGVVNDNSRAEDNCHAVKQWLDSDKSGNWRLIIDNLDDISGPVGKLVSDTLPLYRGTILFTTRNENIIGGPIDEGFRIRLSEMTDSEAKYTFQKLGDISDEDVNSEATGQLLELFGNIPLAIAQAAAYIRKQRVKVSRYLDLLQSSESSQVTLLQKPITNKLGHTQDLTGGSVMSTWGLSFNYIQFKNPSAAALLQALAGLGISDLETLDDAIEILLSFSLIAVTQEEDEDNYDVDSPQYQMHRLFSLWTRTLALSQGEIILTTLLSMQEVFPEEVSDENFLKWSHLPTHVTKILTYSRDLPERHDSRMALTLKLASYFLTAGYYDMAEAALKECWEFYQPQPEKYPTEYLYCVRQSGHNALERGNFDDALYWYQKAVDNIQKRQKQDDEHNYFLHETALQEIEVNMGKAYFSLQKLDTAMEYFQRVLSRKQPEGKTLNEAMIELFGECHATTLVSQGILGVAHKRLGEHDEAIVHFGEAVTGLEKALGDSHPQTLQARSNMAVCLSAMGHYDRALQLHQQVLRGQQERLGNAHTITLNTLHSIGETYKRQGNYKLALETYLEVLAGREASEGPSNHSLRYYITVDSMGDAYTGLGDYDKAIESYDNSWNGVKNILSDGHPMALEMLERKADVLVLKGSTESAFRCMNEVFKGQLNSLGPENLSTMKTEEKIALLIAQI</sequence>
<dbReference type="KEGG" id="trg:TRUGW13939_04136"/>
<feature type="repeat" description="TPR" evidence="1">
    <location>
        <begin position="809"/>
        <end position="842"/>
    </location>
</feature>
<dbReference type="InterPro" id="IPR053137">
    <property type="entry name" value="NLR-like"/>
</dbReference>
<dbReference type="InterPro" id="IPR035994">
    <property type="entry name" value="Nucleoside_phosphorylase_sf"/>
</dbReference>
<evidence type="ECO:0008006" key="4">
    <source>
        <dbReference type="Google" id="ProtNLM"/>
    </source>
</evidence>
<dbReference type="Pfam" id="PF13374">
    <property type="entry name" value="TPR_10"/>
    <property type="match status" value="1"/>
</dbReference>
<dbReference type="Pfam" id="PF13424">
    <property type="entry name" value="TPR_12"/>
    <property type="match status" value="1"/>
</dbReference>
<dbReference type="InterPro" id="IPR019734">
    <property type="entry name" value="TPR_rpt"/>
</dbReference>
<dbReference type="Gene3D" id="1.25.40.10">
    <property type="entry name" value="Tetratricopeptide repeat domain"/>
    <property type="match status" value="3"/>
</dbReference>
<dbReference type="Proteomes" id="UP000509510">
    <property type="component" value="Chromosome II"/>
</dbReference>
<evidence type="ECO:0000313" key="2">
    <source>
        <dbReference type="EMBL" id="QKX57028.1"/>
    </source>
</evidence>
<evidence type="ECO:0000256" key="1">
    <source>
        <dbReference type="PROSITE-ProRule" id="PRU00339"/>
    </source>
</evidence>
<feature type="repeat" description="TPR" evidence="1">
    <location>
        <begin position="946"/>
        <end position="979"/>
    </location>
</feature>
<name>A0A7H8QT97_TALRU</name>
<keyword evidence="3" id="KW-1185">Reference proteome</keyword>
<dbReference type="InterPro" id="IPR027417">
    <property type="entry name" value="P-loop_NTPase"/>
</dbReference>
<dbReference type="Gene3D" id="3.40.50.1580">
    <property type="entry name" value="Nucleoside phosphorylase domain"/>
    <property type="match status" value="1"/>
</dbReference>
<dbReference type="RefSeq" id="XP_035343206.1">
    <property type="nucleotide sequence ID" value="XM_035487313.1"/>
</dbReference>
<dbReference type="PANTHER" id="PTHR46082:SF11">
    <property type="entry name" value="AAA+ ATPASE DOMAIN-CONTAINING PROTEIN-RELATED"/>
    <property type="match status" value="1"/>
</dbReference>
<dbReference type="InterPro" id="IPR011990">
    <property type="entry name" value="TPR-like_helical_dom_sf"/>
</dbReference>
<dbReference type="GO" id="GO:0009116">
    <property type="term" value="P:nucleoside metabolic process"/>
    <property type="evidence" value="ECO:0007669"/>
    <property type="project" value="InterPro"/>
</dbReference>
<dbReference type="GeneID" id="55991638"/>
<dbReference type="SUPFAM" id="SSF48452">
    <property type="entry name" value="TPR-like"/>
    <property type="match status" value="3"/>
</dbReference>
<reference evidence="3" key="1">
    <citation type="submission" date="2020-06" db="EMBL/GenBank/DDBJ databases">
        <title>A chromosome-scale genome assembly of Talaromyces rugulosus W13939.</title>
        <authorList>
            <person name="Wang B."/>
            <person name="Guo L."/>
            <person name="Ye K."/>
            <person name="Wang L."/>
        </authorList>
    </citation>
    <scope>NUCLEOTIDE SEQUENCE [LARGE SCALE GENOMIC DNA]</scope>
    <source>
        <strain evidence="3">W13939</strain>
    </source>
</reference>
<dbReference type="OrthoDB" id="341259at2759"/>
<dbReference type="EMBL" id="CP055899">
    <property type="protein sequence ID" value="QKX57028.1"/>
    <property type="molecule type" value="Genomic_DNA"/>
</dbReference>
<dbReference type="PROSITE" id="PS50005">
    <property type="entry name" value="TPR"/>
    <property type="match status" value="2"/>
</dbReference>
<dbReference type="SMART" id="SM00028">
    <property type="entry name" value="TPR"/>
    <property type="match status" value="5"/>
</dbReference>
<dbReference type="PANTHER" id="PTHR46082">
    <property type="entry name" value="ATP/GTP-BINDING PROTEIN-RELATED"/>
    <property type="match status" value="1"/>
</dbReference>
<keyword evidence="1" id="KW-0802">TPR repeat</keyword>
<protein>
    <recommendedName>
        <fullName evidence="4">Nucleoside phosphorylase domain-containing protein</fullName>
    </recommendedName>
</protein>
<dbReference type="SUPFAM" id="SSF53167">
    <property type="entry name" value="Purine and uridine phosphorylases"/>
    <property type="match status" value="1"/>
</dbReference>
<proteinExistence type="predicted"/>
<dbReference type="Gene3D" id="3.40.50.300">
    <property type="entry name" value="P-loop containing nucleotide triphosphate hydrolases"/>
    <property type="match status" value="1"/>
</dbReference>
<dbReference type="AlphaFoldDB" id="A0A7H8QT97"/>
<evidence type="ECO:0000313" key="3">
    <source>
        <dbReference type="Proteomes" id="UP000509510"/>
    </source>
</evidence>
<dbReference type="GO" id="GO:0003824">
    <property type="term" value="F:catalytic activity"/>
    <property type="evidence" value="ECO:0007669"/>
    <property type="project" value="InterPro"/>
</dbReference>